<dbReference type="PANTHER" id="PTHR43653">
    <property type="entry name" value="CYTOCHROME C ASSEMBLY PROTEIN-RELATED"/>
    <property type="match status" value="1"/>
</dbReference>
<accession>A0A379T2W2</accession>
<dbReference type="GO" id="GO:0015232">
    <property type="term" value="F:heme transmembrane transporter activity"/>
    <property type="evidence" value="ECO:0007669"/>
    <property type="project" value="InterPro"/>
</dbReference>
<gene>
    <name evidence="4" type="primary">ccmF_1</name>
    <name evidence="4" type="ORF">NCTC8297_00155</name>
</gene>
<name>A0A379T2W2_SALER</name>
<dbReference type="PANTHER" id="PTHR43653:SF1">
    <property type="entry name" value="CYTOCHROME C-TYPE BIOGENESIS PROTEIN CCMF"/>
    <property type="match status" value="1"/>
</dbReference>
<feature type="transmembrane region" description="Helical" evidence="3">
    <location>
        <begin position="37"/>
        <end position="56"/>
    </location>
</feature>
<comment type="similarity">
    <text evidence="1">Belongs to the CcmF/CycK/Ccl1/NrfE/CcsA family.</text>
</comment>
<keyword evidence="3" id="KW-1133">Transmembrane helix</keyword>
<reference evidence="4 5" key="1">
    <citation type="submission" date="2018-06" db="EMBL/GenBank/DDBJ databases">
        <authorList>
            <consortium name="Pathogen Informatics"/>
            <person name="Doyle S."/>
        </authorList>
    </citation>
    <scope>NUCLEOTIDE SEQUENCE [LARGE SCALE GENOMIC DNA]</scope>
    <source>
        <strain evidence="4 5">NCTC8297</strain>
    </source>
</reference>
<organism evidence="4 5">
    <name type="scientific">Salmonella enterica subsp. arizonae</name>
    <dbReference type="NCBI Taxonomy" id="59203"/>
    <lineage>
        <taxon>Bacteria</taxon>
        <taxon>Pseudomonadati</taxon>
        <taxon>Pseudomonadota</taxon>
        <taxon>Gammaproteobacteria</taxon>
        <taxon>Enterobacterales</taxon>
        <taxon>Enterobacteriaceae</taxon>
        <taxon>Salmonella</taxon>
    </lineage>
</organism>
<dbReference type="Proteomes" id="UP000254741">
    <property type="component" value="Unassembled WGS sequence"/>
</dbReference>
<evidence type="ECO:0000256" key="3">
    <source>
        <dbReference type="SAM" id="Phobius"/>
    </source>
</evidence>
<proteinExistence type="inferred from homology"/>
<evidence type="ECO:0000256" key="2">
    <source>
        <dbReference type="ARBA" id="ARBA00022748"/>
    </source>
</evidence>
<dbReference type="GO" id="GO:0017004">
    <property type="term" value="P:cytochrome complex assembly"/>
    <property type="evidence" value="ECO:0007669"/>
    <property type="project" value="UniProtKB-KW"/>
</dbReference>
<evidence type="ECO:0000313" key="5">
    <source>
        <dbReference type="Proteomes" id="UP000254741"/>
    </source>
</evidence>
<keyword evidence="2" id="KW-0201">Cytochrome c-type biogenesis</keyword>
<sequence length="219" mass="22942">MMPEIGNALLCLALGVALLLSVYPLWGAARGDARMMASSGVFAWLLFLCVAARFLCWRTPLVVNDFTVAYVAGNSNTQLPIWYRVAATWGAHEGSLLLWVLLMSGLDPGGGGVQQAGAGGYCGPGAGGDGDGQRRFPGVYPVHLQPVRPHAAGLPGGGARPESIVAGSGADFPSAAAVHGLCRFLGGLRLCHRRAAVRASGQRVCPFFPVRGRWRRGCS</sequence>
<dbReference type="AlphaFoldDB" id="A0A379T2W2"/>
<dbReference type="GO" id="GO:0016020">
    <property type="term" value="C:membrane"/>
    <property type="evidence" value="ECO:0007669"/>
    <property type="project" value="InterPro"/>
</dbReference>
<evidence type="ECO:0000313" key="4">
    <source>
        <dbReference type="EMBL" id="SUG44998.1"/>
    </source>
</evidence>
<dbReference type="GO" id="GO:0016829">
    <property type="term" value="F:lyase activity"/>
    <property type="evidence" value="ECO:0007669"/>
    <property type="project" value="UniProtKB-KW"/>
</dbReference>
<keyword evidence="3" id="KW-0812">Transmembrane</keyword>
<protein>
    <submittedName>
        <fullName evidence="4">Cytochrome c heme lyase subunit CcmF</fullName>
    </submittedName>
</protein>
<keyword evidence="4" id="KW-0456">Lyase</keyword>
<dbReference type="InterPro" id="IPR003567">
    <property type="entry name" value="Cyt_c_biogenesis"/>
</dbReference>
<dbReference type="EMBL" id="UGXG01000002">
    <property type="protein sequence ID" value="SUG44998.1"/>
    <property type="molecule type" value="Genomic_DNA"/>
</dbReference>
<evidence type="ECO:0000256" key="1">
    <source>
        <dbReference type="ARBA" id="ARBA00009186"/>
    </source>
</evidence>
<keyword evidence="3" id="KW-0472">Membrane</keyword>